<name>A0ACD6ACK8_AVESA</name>
<reference evidence="1" key="1">
    <citation type="submission" date="2021-05" db="EMBL/GenBank/DDBJ databases">
        <authorList>
            <person name="Scholz U."/>
            <person name="Mascher M."/>
            <person name="Fiebig A."/>
        </authorList>
    </citation>
    <scope>NUCLEOTIDE SEQUENCE [LARGE SCALE GENOMIC DNA]</scope>
</reference>
<reference evidence="1" key="2">
    <citation type="submission" date="2025-09" db="UniProtKB">
        <authorList>
            <consortium name="EnsemblPlants"/>
        </authorList>
    </citation>
    <scope>IDENTIFICATION</scope>
</reference>
<dbReference type="Proteomes" id="UP001732700">
    <property type="component" value="Chromosome 7D"/>
</dbReference>
<organism evidence="1 2">
    <name type="scientific">Avena sativa</name>
    <name type="common">Oat</name>
    <dbReference type="NCBI Taxonomy" id="4498"/>
    <lineage>
        <taxon>Eukaryota</taxon>
        <taxon>Viridiplantae</taxon>
        <taxon>Streptophyta</taxon>
        <taxon>Embryophyta</taxon>
        <taxon>Tracheophyta</taxon>
        <taxon>Spermatophyta</taxon>
        <taxon>Magnoliopsida</taxon>
        <taxon>Liliopsida</taxon>
        <taxon>Poales</taxon>
        <taxon>Poaceae</taxon>
        <taxon>BOP clade</taxon>
        <taxon>Pooideae</taxon>
        <taxon>Poodae</taxon>
        <taxon>Poeae</taxon>
        <taxon>Poeae Chloroplast Group 1 (Aveneae type)</taxon>
        <taxon>Aveninae</taxon>
        <taxon>Avena</taxon>
    </lineage>
</organism>
<evidence type="ECO:0000313" key="1">
    <source>
        <dbReference type="EnsemblPlants" id="AVESA.00010b.r2.7DG1333700.1.CDS.1"/>
    </source>
</evidence>
<dbReference type="EnsemblPlants" id="AVESA.00010b.r2.7DG1333700.1">
    <property type="protein sequence ID" value="AVESA.00010b.r2.7DG1333700.1.CDS.1"/>
    <property type="gene ID" value="AVESA.00010b.r2.7DG1333700"/>
</dbReference>
<accession>A0ACD6ACK8</accession>
<sequence>MVILHPSQLLLAQLPQWQLLLVLLLPLLLSLVLAARSRNGLRLPPGPAPLPVLGNLHQLGALPHRSMRELARRHGPVMLLRLGMTRLLVASSASVAREVLKANDSACCTRPACPGANRLSYGFKSVAFAPYGETWREMRGIFMADILSARRVRDAWAARQDQADRIVAALALASGKPVPLGEHVFAFIHGVMGTAMLGNVLGAGVLAVAGEEKRFQLVLDEAMDIAATFTAEDFFPNAAGRLVDRLTGIVGRRDRIFADLDGFFETIVEQHLDPARPRKPEDGGDLVDVLVGLWRQGRHGLTRDHIKGIIMDTFVGGIDATSVTILWAMSELVRHPRVLKKVQHEVRAVADGRRIQPDDMPKLSYLRMVVKETLRLYPPATLLLPRETMRHVSIGGYEVPAGTRVAVNAWAIGRDPASWGDGAEEFDPDRFAGGEVDLHGAHLELVPFGAGRRLCPGRSMALMNVEFALASMLCGFEWALPEGTKAEELCMEETGGLTFHRKTPLLLVPTTYVPPRA</sequence>
<keyword evidence="2" id="KW-1185">Reference proteome</keyword>
<evidence type="ECO:0000313" key="2">
    <source>
        <dbReference type="Proteomes" id="UP001732700"/>
    </source>
</evidence>
<proteinExistence type="predicted"/>
<protein>
    <submittedName>
        <fullName evidence="1">Uncharacterized protein</fullName>
    </submittedName>
</protein>